<gene>
    <name evidence="4" type="ORF">SAMN02745119_02382</name>
</gene>
<evidence type="ECO:0000259" key="2">
    <source>
        <dbReference type="PROSITE" id="PS50110"/>
    </source>
</evidence>
<dbReference type="AlphaFoldDB" id="A0A1T4QFU8"/>
<keyword evidence="5" id="KW-1185">Reference proteome</keyword>
<dbReference type="Proteomes" id="UP000190102">
    <property type="component" value="Unassembled WGS sequence"/>
</dbReference>
<evidence type="ECO:0000256" key="1">
    <source>
        <dbReference type="PROSITE-ProRule" id="PRU00169"/>
    </source>
</evidence>
<evidence type="ECO:0000313" key="4">
    <source>
        <dbReference type="EMBL" id="SKA02487.1"/>
    </source>
</evidence>
<accession>A0A1T4QFU8</accession>
<dbReference type="RefSeq" id="WP_078790647.1">
    <property type="nucleotide sequence ID" value="NZ_FUWR01000013.1"/>
</dbReference>
<dbReference type="Gene3D" id="3.40.50.2300">
    <property type="match status" value="1"/>
</dbReference>
<dbReference type="PANTHER" id="PTHR45228:SF5">
    <property type="entry name" value="CYCLIC DI-GMP PHOSPHODIESTERASE VC_1348-RELATED"/>
    <property type="match status" value="1"/>
</dbReference>
<protein>
    <submittedName>
        <fullName evidence="4">Putative two-component system response regulator</fullName>
    </submittedName>
</protein>
<name>A0A1T4QFU8_9BACT</name>
<keyword evidence="1" id="KW-0597">Phosphoprotein</keyword>
<dbReference type="PROSITE" id="PS50110">
    <property type="entry name" value="RESPONSE_REGULATORY"/>
    <property type="match status" value="1"/>
</dbReference>
<dbReference type="SUPFAM" id="SSF52172">
    <property type="entry name" value="CheY-like"/>
    <property type="match status" value="1"/>
</dbReference>
<dbReference type="EMBL" id="FUWR01000013">
    <property type="protein sequence ID" value="SKA02487.1"/>
    <property type="molecule type" value="Genomic_DNA"/>
</dbReference>
<dbReference type="PROSITE" id="PS51832">
    <property type="entry name" value="HD_GYP"/>
    <property type="match status" value="1"/>
</dbReference>
<dbReference type="Gene3D" id="1.10.3210.10">
    <property type="entry name" value="Hypothetical protein af1432"/>
    <property type="match status" value="1"/>
</dbReference>
<dbReference type="CDD" id="cd00077">
    <property type="entry name" value="HDc"/>
    <property type="match status" value="1"/>
</dbReference>
<dbReference type="InterPro" id="IPR052020">
    <property type="entry name" value="Cyclic_di-GMP/3'3'-cGAMP_PDE"/>
</dbReference>
<sequence length="368" mass="41422">MLADVKILAVDDDNFNLQIIQAMLEDMAATIYTANNGQEALALLESTPGIDIVLLDLQMPVMDGFEALQRIKLNFTLMHIPVIVVTADQQEVTRVLGLGANDFLAKPFNPDELRLRVMNHVRSKKYHDIISNMNATLETEVAKKTADLRDALALSQEAEYEICLRLGRASEFRDMETGMHTRRISEMSKVLALLAGLPEEQAELLRFASPLHDVGKIGIPDRILLKPGKLDETEMQIMKLHTTIGGRILSEGERFHSLEAGCTVALQHHEKWDGSGYPAGLKGEEIHIFARIVMITDVFDALASDRPYKKAFPIEKILTIMEEGRGIFFDPHLLRLFLDNLQQFVAIRDQLKDRQEESDPLLELLSIT</sequence>
<dbReference type="STRING" id="115783.SAMN02745119_02382"/>
<feature type="domain" description="HD-GYP" evidence="3">
    <location>
        <begin position="155"/>
        <end position="353"/>
    </location>
</feature>
<dbReference type="InterPro" id="IPR037522">
    <property type="entry name" value="HD_GYP_dom"/>
</dbReference>
<dbReference type="PANTHER" id="PTHR45228">
    <property type="entry name" value="CYCLIC DI-GMP PHOSPHODIESTERASE TM_0186-RELATED"/>
    <property type="match status" value="1"/>
</dbReference>
<dbReference type="SMART" id="SM00448">
    <property type="entry name" value="REC"/>
    <property type="match status" value="1"/>
</dbReference>
<evidence type="ECO:0000313" key="5">
    <source>
        <dbReference type="Proteomes" id="UP000190102"/>
    </source>
</evidence>
<dbReference type="OrthoDB" id="9776250at2"/>
<dbReference type="SMART" id="SM00471">
    <property type="entry name" value="HDc"/>
    <property type="match status" value="1"/>
</dbReference>
<dbReference type="GO" id="GO:0000160">
    <property type="term" value="P:phosphorelay signal transduction system"/>
    <property type="evidence" value="ECO:0007669"/>
    <property type="project" value="InterPro"/>
</dbReference>
<dbReference type="InterPro" id="IPR001789">
    <property type="entry name" value="Sig_transdc_resp-reg_receiver"/>
</dbReference>
<dbReference type="Pfam" id="PF00072">
    <property type="entry name" value="Response_reg"/>
    <property type="match status" value="1"/>
</dbReference>
<dbReference type="SUPFAM" id="SSF109604">
    <property type="entry name" value="HD-domain/PDEase-like"/>
    <property type="match status" value="1"/>
</dbReference>
<dbReference type="InterPro" id="IPR011006">
    <property type="entry name" value="CheY-like_superfamily"/>
</dbReference>
<dbReference type="Pfam" id="PF13487">
    <property type="entry name" value="HD_5"/>
    <property type="match status" value="1"/>
</dbReference>
<feature type="modified residue" description="4-aspartylphosphate" evidence="1">
    <location>
        <position position="56"/>
    </location>
</feature>
<organism evidence="4 5">
    <name type="scientific">Trichlorobacter thiogenes</name>
    <dbReference type="NCBI Taxonomy" id="115783"/>
    <lineage>
        <taxon>Bacteria</taxon>
        <taxon>Pseudomonadati</taxon>
        <taxon>Thermodesulfobacteriota</taxon>
        <taxon>Desulfuromonadia</taxon>
        <taxon>Geobacterales</taxon>
        <taxon>Geobacteraceae</taxon>
        <taxon>Trichlorobacter</taxon>
    </lineage>
</organism>
<dbReference type="InterPro" id="IPR003607">
    <property type="entry name" value="HD/PDEase_dom"/>
</dbReference>
<proteinExistence type="predicted"/>
<evidence type="ECO:0000259" key="3">
    <source>
        <dbReference type="PROSITE" id="PS51832"/>
    </source>
</evidence>
<reference evidence="5" key="1">
    <citation type="submission" date="2017-02" db="EMBL/GenBank/DDBJ databases">
        <authorList>
            <person name="Varghese N."/>
            <person name="Submissions S."/>
        </authorList>
    </citation>
    <scope>NUCLEOTIDE SEQUENCE [LARGE SCALE GENOMIC DNA]</scope>
    <source>
        <strain evidence="5">ATCC BAA-34</strain>
    </source>
</reference>
<feature type="domain" description="Response regulatory" evidence="2">
    <location>
        <begin position="6"/>
        <end position="121"/>
    </location>
</feature>